<gene>
    <name evidence="2" type="ORF">Spb1_27990</name>
</gene>
<keyword evidence="1" id="KW-0472">Membrane</keyword>
<keyword evidence="1" id="KW-0812">Transmembrane</keyword>
<dbReference type="AlphaFoldDB" id="A0A518GQM8"/>
<accession>A0A518GQM8</accession>
<protein>
    <recommendedName>
        <fullName evidence="4">DUF4440 domain-containing protein</fullName>
    </recommendedName>
</protein>
<evidence type="ECO:0000256" key="1">
    <source>
        <dbReference type="SAM" id="Phobius"/>
    </source>
</evidence>
<keyword evidence="1" id="KW-1133">Transmembrane helix</keyword>
<evidence type="ECO:0008006" key="4">
    <source>
        <dbReference type="Google" id="ProtNLM"/>
    </source>
</evidence>
<evidence type="ECO:0000313" key="2">
    <source>
        <dbReference type="EMBL" id="QDV30864.1"/>
    </source>
</evidence>
<feature type="transmembrane region" description="Helical" evidence="1">
    <location>
        <begin position="51"/>
        <end position="73"/>
    </location>
</feature>
<name>A0A518GQM8_9PLAN</name>
<reference evidence="2 3" key="1">
    <citation type="submission" date="2019-02" db="EMBL/GenBank/DDBJ databases">
        <title>Deep-cultivation of Planctomycetes and their phenomic and genomic characterization uncovers novel biology.</title>
        <authorList>
            <person name="Wiegand S."/>
            <person name="Jogler M."/>
            <person name="Boedeker C."/>
            <person name="Pinto D."/>
            <person name="Vollmers J."/>
            <person name="Rivas-Marin E."/>
            <person name="Kohn T."/>
            <person name="Peeters S.H."/>
            <person name="Heuer A."/>
            <person name="Rast P."/>
            <person name="Oberbeckmann S."/>
            <person name="Bunk B."/>
            <person name="Jeske O."/>
            <person name="Meyerdierks A."/>
            <person name="Storesund J.E."/>
            <person name="Kallscheuer N."/>
            <person name="Luecker S."/>
            <person name="Lage O.M."/>
            <person name="Pohl T."/>
            <person name="Merkel B.J."/>
            <person name="Hornburger P."/>
            <person name="Mueller R.-W."/>
            <person name="Bruemmer F."/>
            <person name="Labrenz M."/>
            <person name="Spormann A.M."/>
            <person name="Op den Camp H."/>
            <person name="Overmann J."/>
            <person name="Amann R."/>
            <person name="Jetten M.S.M."/>
            <person name="Mascher T."/>
            <person name="Medema M.H."/>
            <person name="Devos D.P."/>
            <person name="Kaster A.-K."/>
            <person name="Ovreas L."/>
            <person name="Rohde M."/>
            <person name="Galperin M.Y."/>
            <person name="Jogler C."/>
        </authorList>
    </citation>
    <scope>NUCLEOTIDE SEQUENCE [LARGE SCALE GENOMIC DNA]</scope>
    <source>
        <strain evidence="2 3">Spb1</strain>
    </source>
</reference>
<dbReference type="KEGG" id="peh:Spb1_27990"/>
<dbReference type="Proteomes" id="UP000315349">
    <property type="component" value="Chromosome"/>
</dbReference>
<evidence type="ECO:0000313" key="3">
    <source>
        <dbReference type="Proteomes" id="UP000315349"/>
    </source>
</evidence>
<organism evidence="2 3">
    <name type="scientific">Planctopirus ephydatiae</name>
    <dbReference type="NCBI Taxonomy" id="2528019"/>
    <lineage>
        <taxon>Bacteria</taxon>
        <taxon>Pseudomonadati</taxon>
        <taxon>Planctomycetota</taxon>
        <taxon>Planctomycetia</taxon>
        <taxon>Planctomycetales</taxon>
        <taxon>Planctomycetaceae</taxon>
        <taxon>Planctopirus</taxon>
    </lineage>
</organism>
<dbReference type="EMBL" id="CP036299">
    <property type="protein sequence ID" value="QDV30864.1"/>
    <property type="molecule type" value="Genomic_DNA"/>
</dbReference>
<feature type="transmembrane region" description="Helical" evidence="1">
    <location>
        <begin position="26"/>
        <end position="44"/>
    </location>
</feature>
<proteinExistence type="predicted"/>
<sequence>MRLLRHRECSIPFVKDFPAMNPFGEFWLITLCLAIATLICLIVWTRHRGKIAFSLASILGVLTVVVLAIDLSITTESEVAARRLTQLTSLFEAKSPEALGMISAKSPELREMVNAGMKIATVRDLRISDLTTRFTTDGSRAMVEFRISGDMDLVGFGNVGRQPAKFDTVWVKEDGLWKLFKVVRKNPLNDSPMELMRPSAS</sequence>
<keyword evidence="3" id="KW-1185">Reference proteome</keyword>